<proteinExistence type="predicted"/>
<protein>
    <submittedName>
        <fullName evidence="2">Uncharacterized protein</fullName>
    </submittedName>
</protein>
<name>W6MFE9_9ASCO</name>
<dbReference type="Proteomes" id="UP000019384">
    <property type="component" value="Unassembled WGS sequence"/>
</dbReference>
<evidence type="ECO:0000313" key="2">
    <source>
        <dbReference type="EMBL" id="CDK24509.1"/>
    </source>
</evidence>
<reference evidence="2" key="2">
    <citation type="submission" date="2014-02" db="EMBL/GenBank/DDBJ databases">
        <title>Complete DNA sequence of /Kuraishia capsulata/ illustrates novel genomic features among budding yeasts (/Saccharomycotina/).</title>
        <authorList>
            <person name="Morales L."/>
            <person name="Noel B."/>
            <person name="Porcel B."/>
            <person name="Marcet-Houben M."/>
            <person name="Hullo M-F."/>
            <person name="Sacerdot C."/>
            <person name="Tekaia F."/>
            <person name="Leh-Louis V."/>
            <person name="Despons L."/>
            <person name="Khanna V."/>
            <person name="Aury J-M."/>
            <person name="Barbe V."/>
            <person name="Couloux A."/>
            <person name="Labadie K."/>
            <person name="Pelletier E."/>
            <person name="Souciet J-L."/>
            <person name="Boekhout T."/>
            <person name="Gabaldon T."/>
            <person name="Wincker P."/>
            <person name="Dujon B."/>
        </authorList>
    </citation>
    <scope>NUCLEOTIDE SEQUENCE</scope>
    <source>
        <strain evidence="2">CBS 1993</strain>
    </source>
</reference>
<keyword evidence="3" id="KW-1185">Reference proteome</keyword>
<gene>
    <name evidence="2" type="ORF">KUCA_T00000473001</name>
</gene>
<feature type="region of interest" description="Disordered" evidence="1">
    <location>
        <begin position="279"/>
        <end position="301"/>
    </location>
</feature>
<evidence type="ECO:0000256" key="1">
    <source>
        <dbReference type="SAM" id="MobiDB-lite"/>
    </source>
</evidence>
<feature type="region of interest" description="Disordered" evidence="1">
    <location>
        <begin position="79"/>
        <end position="98"/>
    </location>
</feature>
<feature type="compositionally biased region" description="Low complexity" evidence="1">
    <location>
        <begin position="89"/>
        <end position="98"/>
    </location>
</feature>
<dbReference type="GeneID" id="34517914"/>
<organism evidence="2 3">
    <name type="scientific">Kuraishia capsulata CBS 1993</name>
    <dbReference type="NCBI Taxonomy" id="1382522"/>
    <lineage>
        <taxon>Eukaryota</taxon>
        <taxon>Fungi</taxon>
        <taxon>Dikarya</taxon>
        <taxon>Ascomycota</taxon>
        <taxon>Saccharomycotina</taxon>
        <taxon>Pichiomycetes</taxon>
        <taxon>Pichiales</taxon>
        <taxon>Pichiaceae</taxon>
        <taxon>Kuraishia</taxon>
    </lineage>
</organism>
<reference evidence="2" key="1">
    <citation type="submission" date="2013-12" db="EMBL/GenBank/DDBJ databases">
        <authorList>
            <person name="Genoscope - CEA"/>
        </authorList>
    </citation>
    <scope>NUCLEOTIDE SEQUENCE</scope>
    <source>
        <strain evidence="2">CBS 1993</strain>
    </source>
</reference>
<evidence type="ECO:0000313" key="3">
    <source>
        <dbReference type="Proteomes" id="UP000019384"/>
    </source>
</evidence>
<dbReference type="AlphaFoldDB" id="W6MFE9"/>
<feature type="compositionally biased region" description="Basic and acidic residues" evidence="1">
    <location>
        <begin position="151"/>
        <end position="162"/>
    </location>
</feature>
<dbReference type="HOGENOM" id="CLU_924572_0_0_1"/>
<feature type="region of interest" description="Disordered" evidence="1">
    <location>
        <begin position="129"/>
        <end position="162"/>
    </location>
</feature>
<dbReference type="RefSeq" id="XP_022456526.1">
    <property type="nucleotide sequence ID" value="XM_022605015.1"/>
</dbReference>
<accession>W6MFE9</accession>
<sequence>MTDDMQYAYMRRVAYNLKLPKLKVVRRARTEGEMAGAKSKFDIAKLARERVEKARMEMKVEDIDPVSPTPVAVPTVAESRQYRTPKPGQNHGQNQNQNQIQDTNQNEDRNFEKNPVMSLKVSFPIPTVKDTSSAAKSPLPLALQAPRRRGRPTDKEREERRRLELEYQVQKPKREKLMERKRAEEIKQIPDLLTDMDFVSTSLGRSLSEMKNYRITESKAGLYVNRLRTKRGAEEVDRFTVLADEPVRSDQAWLANAATVSDHLAAYRTVWKLLDAKQKGEKFSRVTSSSDEDPNKKARLR</sequence>
<dbReference type="EMBL" id="HG793125">
    <property type="protein sequence ID" value="CDK24509.1"/>
    <property type="molecule type" value="Genomic_DNA"/>
</dbReference>